<evidence type="ECO:0000313" key="2">
    <source>
        <dbReference type="EMBL" id="KSU86720.1"/>
    </source>
</evidence>
<reference evidence="2 3" key="1">
    <citation type="submission" date="2015-11" db="EMBL/GenBank/DDBJ databases">
        <title>Bacillus caseinolyticus sp nov.</title>
        <authorList>
            <person name="Dastager S.G."/>
            <person name="Mawlankar R."/>
        </authorList>
    </citation>
    <scope>NUCLEOTIDE SEQUENCE [LARGE SCALE GENOMIC DNA]</scope>
    <source>
        <strain evidence="2 3">SGD-V-76</strain>
    </source>
</reference>
<dbReference type="InterPro" id="IPR035901">
    <property type="entry name" value="GIY-YIG_endonuc_sf"/>
</dbReference>
<dbReference type="Proteomes" id="UP000053681">
    <property type="component" value="Unassembled WGS sequence"/>
</dbReference>
<comment type="caution">
    <text evidence="2">The sequence shown here is derived from an EMBL/GenBank/DDBJ whole genome shotgun (WGS) entry which is preliminary data.</text>
</comment>
<dbReference type="RefSeq" id="WP_025907710.1">
    <property type="nucleotide sequence ID" value="NZ_KQ758684.1"/>
</dbReference>
<dbReference type="Gene3D" id="3.40.1440.10">
    <property type="entry name" value="GIY-YIG endonuclease"/>
    <property type="match status" value="1"/>
</dbReference>
<dbReference type="EMBL" id="LNQP01000069">
    <property type="protein sequence ID" value="KSU86720.1"/>
    <property type="molecule type" value="Genomic_DNA"/>
</dbReference>
<dbReference type="CDD" id="cd00719">
    <property type="entry name" value="GIY-YIG_SF"/>
    <property type="match status" value="1"/>
</dbReference>
<dbReference type="Pfam" id="PF01541">
    <property type="entry name" value="GIY-YIG"/>
    <property type="match status" value="1"/>
</dbReference>
<keyword evidence="3" id="KW-1185">Reference proteome</keyword>
<dbReference type="SUPFAM" id="SSF82771">
    <property type="entry name" value="GIY-YIG endonuclease"/>
    <property type="match status" value="1"/>
</dbReference>
<dbReference type="AlphaFoldDB" id="A0A0V8JJ71"/>
<name>A0A0V8JJ71_9BACI</name>
<evidence type="ECO:0000313" key="3">
    <source>
        <dbReference type="Proteomes" id="UP000053681"/>
    </source>
</evidence>
<protein>
    <recommendedName>
        <fullName evidence="1">GIY-YIG domain-containing protein</fullName>
    </recommendedName>
</protein>
<feature type="domain" description="GIY-YIG" evidence="1">
    <location>
        <begin position="27"/>
        <end position="102"/>
    </location>
</feature>
<sequence>MSLTIDFAKLDVIKSLVPVQQVQSLSSKKGLYFLFDTEKELVYIGSTMNSLKQRVFAHLKSGDFQENQPIAFIGWLEIEGSKETIEALKTMLINAYFPIYNQYGIKYKHKRPLRAEHTNCQVEVKKAAEPATSKVKKVVGNKRFTSASVKEIANGDEAKRLWSRSEARAILHLSDAEIITLSERLLTEQYFFQRDMKKNLIFTLKDLVVMQVLLNITQHHVVKKREMKEAIRLVQKFGLIEALRISERLITKVNM</sequence>
<gene>
    <name evidence="2" type="ORF">AS180_16990</name>
</gene>
<organism evidence="2 3">
    <name type="scientific">Priestia veravalensis</name>
    <dbReference type="NCBI Taxonomy" id="1414648"/>
    <lineage>
        <taxon>Bacteria</taxon>
        <taxon>Bacillati</taxon>
        <taxon>Bacillota</taxon>
        <taxon>Bacilli</taxon>
        <taxon>Bacillales</taxon>
        <taxon>Bacillaceae</taxon>
        <taxon>Priestia</taxon>
    </lineage>
</organism>
<accession>A0A0V8JJ71</accession>
<proteinExistence type="predicted"/>
<evidence type="ECO:0000259" key="1">
    <source>
        <dbReference type="PROSITE" id="PS50164"/>
    </source>
</evidence>
<dbReference type="PROSITE" id="PS50164">
    <property type="entry name" value="GIY_YIG"/>
    <property type="match status" value="1"/>
</dbReference>
<dbReference type="InterPro" id="IPR000305">
    <property type="entry name" value="GIY-YIG_endonuc"/>
</dbReference>